<dbReference type="EMBL" id="VBAN01000316">
    <property type="protein sequence ID" value="TMI79587.1"/>
    <property type="molecule type" value="Genomic_DNA"/>
</dbReference>
<evidence type="ECO:0000256" key="14">
    <source>
        <dbReference type="RuleBase" id="RU003464"/>
    </source>
</evidence>
<dbReference type="Gene3D" id="3.40.1280.10">
    <property type="match status" value="1"/>
</dbReference>
<dbReference type="PIRSF" id="PIRSF000386">
    <property type="entry name" value="tRNA_mtase"/>
    <property type="match status" value="1"/>
</dbReference>
<dbReference type="GO" id="GO:0002939">
    <property type="term" value="P:tRNA N1-guanine methylation"/>
    <property type="evidence" value="ECO:0007669"/>
    <property type="project" value="TreeGrafter"/>
</dbReference>
<dbReference type="NCBIfam" id="TIGR00088">
    <property type="entry name" value="trmD"/>
    <property type="match status" value="1"/>
</dbReference>
<dbReference type="AlphaFoldDB" id="A0A537J7T3"/>
<comment type="caution">
    <text evidence="16">The sequence shown here is derived from an EMBL/GenBank/DDBJ whole genome shotgun (WGS) entry which is preliminary data.</text>
</comment>
<feature type="non-terminal residue" evidence="16">
    <location>
        <position position="206"/>
    </location>
</feature>
<dbReference type="GO" id="GO:0005829">
    <property type="term" value="C:cytosol"/>
    <property type="evidence" value="ECO:0007669"/>
    <property type="project" value="TreeGrafter"/>
</dbReference>
<gene>
    <name evidence="16" type="primary">trmD</name>
    <name evidence="16" type="ORF">E6H03_09955</name>
</gene>
<evidence type="ECO:0000256" key="9">
    <source>
        <dbReference type="ARBA" id="ARBA00022679"/>
    </source>
</evidence>
<comment type="subunit">
    <text evidence="4 14">Homodimer.</text>
</comment>
<evidence type="ECO:0000256" key="12">
    <source>
        <dbReference type="ARBA" id="ARBA00047783"/>
    </source>
</evidence>
<dbReference type="CDD" id="cd18080">
    <property type="entry name" value="TrmD-like"/>
    <property type="match status" value="1"/>
</dbReference>
<evidence type="ECO:0000256" key="1">
    <source>
        <dbReference type="ARBA" id="ARBA00002634"/>
    </source>
</evidence>
<comment type="function">
    <text evidence="1 14">Specifically methylates guanosine-37 in various tRNAs.</text>
</comment>
<dbReference type="InterPro" id="IPR016009">
    <property type="entry name" value="tRNA_MeTrfase_TRMD/TRM10"/>
</dbReference>
<evidence type="ECO:0000256" key="10">
    <source>
        <dbReference type="ARBA" id="ARBA00022691"/>
    </source>
</evidence>
<evidence type="ECO:0000256" key="2">
    <source>
        <dbReference type="ARBA" id="ARBA00004496"/>
    </source>
</evidence>
<dbReference type="PANTHER" id="PTHR46417">
    <property type="entry name" value="TRNA (GUANINE-N(1)-)-METHYLTRANSFERASE"/>
    <property type="match status" value="1"/>
</dbReference>
<feature type="binding site" evidence="13">
    <location>
        <position position="114"/>
    </location>
    <ligand>
        <name>S-adenosyl-L-methionine</name>
        <dbReference type="ChEBI" id="CHEBI:59789"/>
    </ligand>
</feature>
<dbReference type="Pfam" id="PF01746">
    <property type="entry name" value="tRNA_m1G_MT"/>
    <property type="match status" value="1"/>
</dbReference>
<evidence type="ECO:0000256" key="13">
    <source>
        <dbReference type="PIRSR" id="PIRSR000386-1"/>
    </source>
</evidence>
<evidence type="ECO:0000259" key="15">
    <source>
        <dbReference type="Pfam" id="PF01746"/>
    </source>
</evidence>
<comment type="similarity">
    <text evidence="3 14">Belongs to the RNA methyltransferase TrmD family.</text>
</comment>
<sequence>MRIDVVTIFPEVFPGPLGVGVLGRARERGILDLRVWDLRDFTADRHRSVDDIPYGGGAGMVMKPEPFVLAVEAIRASHPGEPPAILLTSPQGRLLTQARARVFAARPHLVVLCGRYEGVDERVAELLGAEEISIGDYVLPGGEVAAMVLIEAVGRLLPGAVGDAESVACDSFSGDLLDYPQYTRPAEFRGRAVPEVLLSGHHEAIR</sequence>
<evidence type="ECO:0000256" key="3">
    <source>
        <dbReference type="ARBA" id="ARBA00007630"/>
    </source>
</evidence>
<evidence type="ECO:0000313" key="16">
    <source>
        <dbReference type="EMBL" id="TMI79587.1"/>
    </source>
</evidence>
<dbReference type="InterPro" id="IPR023148">
    <property type="entry name" value="tRNA_m1G_MeTrfase_C_sf"/>
</dbReference>
<keyword evidence="8 14" id="KW-0489">Methyltransferase</keyword>
<evidence type="ECO:0000256" key="6">
    <source>
        <dbReference type="ARBA" id="ARBA00014679"/>
    </source>
</evidence>
<dbReference type="FunFam" id="3.40.1280.10:FF:000001">
    <property type="entry name" value="tRNA (guanine-N(1)-)-methyltransferase"/>
    <property type="match status" value="1"/>
</dbReference>
<evidence type="ECO:0000256" key="5">
    <source>
        <dbReference type="ARBA" id="ARBA00012807"/>
    </source>
</evidence>
<dbReference type="Gene3D" id="1.10.1270.20">
    <property type="entry name" value="tRNA(m1g37)methyltransferase, domain 2"/>
    <property type="match status" value="1"/>
</dbReference>
<comment type="catalytic activity">
    <reaction evidence="12 14">
        <text>guanosine(37) in tRNA + S-adenosyl-L-methionine = N(1)-methylguanosine(37) in tRNA + S-adenosyl-L-homocysteine + H(+)</text>
        <dbReference type="Rhea" id="RHEA:36899"/>
        <dbReference type="Rhea" id="RHEA-COMP:10145"/>
        <dbReference type="Rhea" id="RHEA-COMP:10147"/>
        <dbReference type="ChEBI" id="CHEBI:15378"/>
        <dbReference type="ChEBI" id="CHEBI:57856"/>
        <dbReference type="ChEBI" id="CHEBI:59789"/>
        <dbReference type="ChEBI" id="CHEBI:73542"/>
        <dbReference type="ChEBI" id="CHEBI:74269"/>
        <dbReference type="EC" id="2.1.1.228"/>
    </reaction>
</comment>
<proteinExistence type="inferred from homology"/>
<feature type="domain" description="tRNA methyltransferase TRMD/TRM10-type" evidence="15">
    <location>
        <begin position="1"/>
        <end position="206"/>
    </location>
</feature>
<evidence type="ECO:0000313" key="17">
    <source>
        <dbReference type="Proteomes" id="UP000318093"/>
    </source>
</evidence>
<dbReference type="Proteomes" id="UP000318093">
    <property type="component" value="Unassembled WGS sequence"/>
</dbReference>
<dbReference type="NCBIfam" id="NF000648">
    <property type="entry name" value="PRK00026.1"/>
    <property type="match status" value="1"/>
</dbReference>
<keyword evidence="10 13" id="KW-0949">S-adenosyl-L-methionine</keyword>
<reference evidence="16 17" key="1">
    <citation type="journal article" date="2019" name="Nat. Microbiol.">
        <title>Mediterranean grassland soil C-N compound turnover is dependent on rainfall and depth, and is mediated by genomically divergent microorganisms.</title>
        <authorList>
            <person name="Diamond S."/>
            <person name="Andeer P.F."/>
            <person name="Li Z."/>
            <person name="Crits-Christoph A."/>
            <person name="Burstein D."/>
            <person name="Anantharaman K."/>
            <person name="Lane K.R."/>
            <person name="Thomas B.C."/>
            <person name="Pan C."/>
            <person name="Northen T.R."/>
            <person name="Banfield J.F."/>
        </authorList>
    </citation>
    <scope>NUCLEOTIDE SEQUENCE [LARGE SCALE GENOMIC DNA]</scope>
    <source>
        <strain evidence="16">NP_6</strain>
    </source>
</reference>
<evidence type="ECO:0000256" key="7">
    <source>
        <dbReference type="ARBA" id="ARBA00022490"/>
    </source>
</evidence>
<protein>
    <recommendedName>
        <fullName evidence="6 14">tRNA (guanine-N(1)-)-methyltransferase</fullName>
        <ecNumber evidence="5 14">2.1.1.228</ecNumber>
    </recommendedName>
</protein>
<comment type="subcellular location">
    <subcellularLocation>
        <location evidence="2 14">Cytoplasm</location>
    </subcellularLocation>
</comment>
<dbReference type="InterPro" id="IPR029026">
    <property type="entry name" value="tRNA_m1G_MTases_N"/>
</dbReference>
<evidence type="ECO:0000256" key="8">
    <source>
        <dbReference type="ARBA" id="ARBA00022603"/>
    </source>
</evidence>
<dbReference type="SUPFAM" id="SSF75217">
    <property type="entry name" value="alpha/beta knot"/>
    <property type="match status" value="1"/>
</dbReference>
<dbReference type="InterPro" id="IPR002649">
    <property type="entry name" value="tRNA_m1G_MeTrfase_TrmD"/>
</dbReference>
<evidence type="ECO:0000256" key="4">
    <source>
        <dbReference type="ARBA" id="ARBA00011738"/>
    </source>
</evidence>
<feature type="binding site" evidence="13">
    <location>
        <begin position="134"/>
        <end position="139"/>
    </location>
    <ligand>
        <name>S-adenosyl-L-methionine</name>
        <dbReference type="ChEBI" id="CHEBI:59789"/>
    </ligand>
</feature>
<keyword evidence="9 14" id="KW-0808">Transferase</keyword>
<dbReference type="InterPro" id="IPR029028">
    <property type="entry name" value="Alpha/beta_knot_MTases"/>
</dbReference>
<dbReference type="GO" id="GO:0052906">
    <property type="term" value="F:tRNA (guanine(37)-N1)-methyltransferase activity"/>
    <property type="evidence" value="ECO:0007669"/>
    <property type="project" value="UniProtKB-EC"/>
</dbReference>
<organism evidence="16 17">
    <name type="scientific">Candidatus Segetimicrobium genomatis</name>
    <dbReference type="NCBI Taxonomy" id="2569760"/>
    <lineage>
        <taxon>Bacteria</taxon>
        <taxon>Bacillati</taxon>
        <taxon>Candidatus Sysuimicrobiota</taxon>
        <taxon>Candidatus Sysuimicrobiia</taxon>
        <taxon>Candidatus Sysuimicrobiales</taxon>
        <taxon>Candidatus Segetimicrobiaceae</taxon>
        <taxon>Candidatus Segetimicrobium</taxon>
    </lineage>
</organism>
<dbReference type="HAMAP" id="MF_00605">
    <property type="entry name" value="TrmD"/>
    <property type="match status" value="1"/>
</dbReference>
<dbReference type="PANTHER" id="PTHR46417:SF1">
    <property type="entry name" value="TRNA (GUANINE-N(1)-)-METHYLTRANSFERASE"/>
    <property type="match status" value="1"/>
</dbReference>
<keyword evidence="11 14" id="KW-0819">tRNA processing</keyword>
<name>A0A537J7T3_9BACT</name>
<keyword evidence="7 14" id="KW-0963">Cytoplasm</keyword>
<evidence type="ECO:0000256" key="11">
    <source>
        <dbReference type="ARBA" id="ARBA00022694"/>
    </source>
</evidence>
<dbReference type="EC" id="2.1.1.228" evidence="5 14"/>
<accession>A0A537J7T3</accession>